<dbReference type="EMBL" id="CP002452">
    <property type="protein sequence ID" value="ADV46628.1"/>
    <property type="molecule type" value="Genomic_DNA"/>
</dbReference>
<name>E6WZB6_NITSE</name>
<dbReference type="Proteomes" id="UP000008633">
    <property type="component" value="Chromosome"/>
</dbReference>
<gene>
    <name evidence="1" type="ordered locus">Nitsa_1377</name>
</gene>
<evidence type="ECO:0000313" key="2">
    <source>
        <dbReference type="Proteomes" id="UP000008633"/>
    </source>
</evidence>
<dbReference type="eggNOG" id="ENOG502Z7X8">
    <property type="taxonomic scope" value="Bacteria"/>
</dbReference>
<evidence type="ECO:0000313" key="1">
    <source>
        <dbReference type="EMBL" id="ADV46628.1"/>
    </source>
</evidence>
<dbReference type="OrthoDB" id="378656at2"/>
<proteinExistence type="predicted"/>
<organism evidence="1 2">
    <name type="scientific">Nitratifractor salsuginis (strain DSM 16511 / JCM 12458 / E9I37-1)</name>
    <dbReference type="NCBI Taxonomy" id="749222"/>
    <lineage>
        <taxon>Bacteria</taxon>
        <taxon>Pseudomonadati</taxon>
        <taxon>Campylobacterota</taxon>
        <taxon>Epsilonproteobacteria</taxon>
        <taxon>Campylobacterales</taxon>
        <taxon>Sulfurovaceae</taxon>
        <taxon>Nitratifractor</taxon>
    </lineage>
</organism>
<dbReference type="HOGENOM" id="CLU_1217713_0_0_7"/>
<accession>E6WZB6</accession>
<dbReference type="REBASE" id="31720">
    <property type="entry name" value="NsaORF1377P"/>
</dbReference>
<dbReference type="AlphaFoldDB" id="E6WZB6"/>
<dbReference type="STRING" id="749222.Nitsa_1377"/>
<reference evidence="1 2" key="1">
    <citation type="journal article" date="2011" name="Stand. Genomic Sci.">
        <title>Complete genome sequence of Nitratifractor salsuginis type strain (E9I37-1).</title>
        <authorList>
            <person name="Anderson I."/>
            <person name="Sikorski J."/>
            <person name="Zeytun A."/>
            <person name="Nolan M."/>
            <person name="Lapidus A."/>
            <person name="Lucas S."/>
            <person name="Hammon N."/>
            <person name="Deshpande S."/>
            <person name="Cheng J.F."/>
            <person name="Tapia R."/>
            <person name="Han C."/>
            <person name="Goodwin L."/>
            <person name="Pitluck S."/>
            <person name="Liolios K."/>
            <person name="Pagani I."/>
            <person name="Ivanova N."/>
            <person name="Huntemann M."/>
            <person name="Mavromatis K."/>
            <person name="Ovchinikova G."/>
            <person name="Pati A."/>
            <person name="Chen A."/>
            <person name="Palaniappan K."/>
            <person name="Land M."/>
            <person name="Hauser L."/>
            <person name="Brambilla E.M."/>
            <person name="Ngatchou-Djao O.D."/>
            <person name="Rohde M."/>
            <person name="Tindall B.J."/>
            <person name="Goker M."/>
            <person name="Detter J.C."/>
            <person name="Woyke T."/>
            <person name="Bristow J."/>
            <person name="Eisen J.A."/>
            <person name="Markowitz V."/>
            <person name="Hugenholtz P."/>
            <person name="Klenk H.P."/>
            <person name="Kyrpides N.C."/>
        </authorList>
    </citation>
    <scope>NUCLEOTIDE SEQUENCE [LARGE SCALE GENOMIC DNA]</scope>
    <source>
        <strain evidence="2">DSM 16511 / JCM 12458 / E9I37-1</strain>
    </source>
</reference>
<dbReference type="RefSeq" id="WP_013554318.1">
    <property type="nucleotide sequence ID" value="NC_014935.1"/>
</dbReference>
<reference evidence="2" key="2">
    <citation type="submission" date="2011-01" db="EMBL/GenBank/DDBJ databases">
        <title>The complete genome of Nitratifractor salsuginis DSM 16511.</title>
        <authorList>
            <consortium name="US DOE Joint Genome Institute (JGI-PGF)"/>
            <person name="Lucas S."/>
            <person name="Copeland A."/>
            <person name="Lapidus A."/>
            <person name="Bruce D."/>
            <person name="Goodwin L."/>
            <person name="Pitluck S."/>
            <person name="Kyrpides N."/>
            <person name="Mavromatis K."/>
            <person name="Ivanova N."/>
            <person name="Mikhailova N."/>
            <person name="Zeytun A."/>
            <person name="Detter J.C."/>
            <person name="Tapia R."/>
            <person name="Han C."/>
            <person name="Land M."/>
            <person name="Hauser L."/>
            <person name="Markowitz V."/>
            <person name="Cheng J.-F."/>
            <person name="Hugenholtz P."/>
            <person name="Woyke T."/>
            <person name="Wu D."/>
            <person name="Tindall B."/>
            <person name="Schuetze A."/>
            <person name="Brambilla E."/>
            <person name="Klenk H.-P."/>
            <person name="Eisen J.A."/>
        </authorList>
    </citation>
    <scope>NUCLEOTIDE SEQUENCE [LARGE SCALE GENOMIC DNA]</scope>
    <source>
        <strain evidence="2">DSM 16511 / JCM 12458 / E9I37-1</strain>
    </source>
</reference>
<dbReference type="KEGG" id="nsa:Nitsa_1377"/>
<sequence>MDLERVERELRKRLDYPYRWGKKQSDDWDNRTNFIYTTYSFRRLLERTAAFDGALRDYALNRWYNFWSAKAVEYIFSLHGNVEPNINKYDKRVDFYIEGIPFDHKTSVFPKGFKRSYAYARAHEEELIYWLYMNQSQEKRKHLKNRLFVILYDGKDMQHWKLKAYIGFLKHKIDTYMGHFSKNNLHIFDFGEGRVYSDILWVYRDK</sequence>
<protein>
    <submittedName>
        <fullName evidence="1">Uncharacterized protein</fullName>
    </submittedName>
</protein>
<keyword evidence="2" id="KW-1185">Reference proteome</keyword>